<accession>A0A9P6EE90</accession>
<keyword evidence="10" id="KW-0943">RNA-mediated gene silencing</keyword>
<evidence type="ECO:0000313" key="16">
    <source>
        <dbReference type="Proteomes" id="UP000807306"/>
    </source>
</evidence>
<dbReference type="PANTHER" id="PTHR45418:SF1">
    <property type="entry name" value="CANCER_TESTIS ANTIGEN 55"/>
    <property type="match status" value="1"/>
</dbReference>
<evidence type="ECO:0000259" key="13">
    <source>
        <dbReference type="Pfam" id="PF13087"/>
    </source>
</evidence>
<dbReference type="GO" id="GO:0016787">
    <property type="term" value="F:hydrolase activity"/>
    <property type="evidence" value="ECO:0007669"/>
    <property type="project" value="UniProtKB-KW"/>
</dbReference>
<dbReference type="AlphaFoldDB" id="A0A9P6EE90"/>
<keyword evidence="4" id="KW-0963">Cytoplasm</keyword>
<evidence type="ECO:0000256" key="4">
    <source>
        <dbReference type="ARBA" id="ARBA00022490"/>
    </source>
</evidence>
<evidence type="ECO:0000256" key="2">
    <source>
        <dbReference type="ARBA" id="ARBA00005601"/>
    </source>
</evidence>
<keyword evidence="8" id="KW-0067">ATP-binding</keyword>
<dbReference type="InterPro" id="IPR013783">
    <property type="entry name" value="Ig-like_fold"/>
</dbReference>
<dbReference type="EMBL" id="MU157861">
    <property type="protein sequence ID" value="KAF9527429.1"/>
    <property type="molecule type" value="Genomic_DNA"/>
</dbReference>
<dbReference type="Pfam" id="PF13086">
    <property type="entry name" value="AAA_11"/>
    <property type="match status" value="2"/>
</dbReference>
<evidence type="ECO:0000256" key="11">
    <source>
        <dbReference type="ARBA" id="ARBA00047984"/>
    </source>
</evidence>
<evidence type="ECO:0000256" key="10">
    <source>
        <dbReference type="ARBA" id="ARBA00023158"/>
    </source>
</evidence>
<sequence length="957" mass="108664">MCLEILMNEENVIKSNLQNSRRPREKRNGKNGLPKVKVQAALVTMCDKTTLQGHTDAGVRRMISRKVVTAEYDAHVAKHIEDQRLDALRIALEEAQDDKEGVAVSARRGVDFGVLDPEQVQTVEVTLSITSNSTRVVLHSSYMKTSTRQDEHGTKFSARMRGKSKVVQQGATRKLSVVFHPSNEGHYEDTLNLVFYHPEKEETFIIARTIEATVGSREDYEQLQAKSPYKRRKALKFHPVGSIVPSLRPPNWTATQWAEKLPKFDPPSRLIKEAFGPDNTRRPLAKVKAFMPQVLNEKTYAAWFQVLIFVDEEHTRLELDNYSMTDVQLEPDYPRYKLHVQGLAENRPSVLVGDFILVSPPEPVQTINTRTWFEGRVHKVYENYVSLRFGDSFSTYRGTTFDVRFVLNRLPYRRMHHALVNKYDPPRILFPGPAHIRNTTAVTPAQIAEINPRNRPIKEDAEQMQTIAAIVNQIPGSVPFIVFGPPGTGKTVTIIEAMLELLDRYPDVHILACAPNNSAADTLAVKLMHRGRTEVFRLNSLSRKLEDLTPDLRPFSLINENTVFAMPTKDDLLKYRVVVATCLSAGVPANLGIKRGHFTHIFVDEAGQGKEPEIMVAIKSNADDRTNIILAGDNQQLGPIIHSPVAGDLGLRKSYLARLMEREIYDLKNFRGKTIVKLVKNFRSHPDILAFSNQQFYSSELQACGNPVLTHSLTDYSELPKKQFPLMFHAIVGKDEREASSPSFFNIAEATQVKKYCLSLIDNRKKGIKAEHIGVITPYHAQRCKILDLLRKDMKLRDIKVGSVEEFQGQERRVIIMSTVRSNKDFITSDIRRSLGFVAHKQRLNVALTRAQALLIVVGNPVVLSLDPLWRAFLSFVYLRGGWKGKKIDWDPNEPIDNDFAYDKDRRAKMEGEMEEDLAKIRAMIMQKHAYDGDLELGDDEDDDAMAFERPILREAE</sequence>
<dbReference type="InterPro" id="IPR047187">
    <property type="entry name" value="SF1_C_Upf1"/>
</dbReference>
<dbReference type="FunFam" id="3.40.50.300:FF:000608">
    <property type="entry name" value="Mov10 RISC complex RNA helicase"/>
    <property type="match status" value="1"/>
</dbReference>
<gene>
    <name evidence="15" type="ORF">CPB83DRAFT_836598</name>
</gene>
<protein>
    <recommendedName>
        <fullName evidence="3">RNA helicase</fullName>
        <ecNumber evidence="3">3.6.4.13</ecNumber>
    </recommendedName>
</protein>
<reference evidence="15" key="1">
    <citation type="submission" date="2020-11" db="EMBL/GenBank/DDBJ databases">
        <authorList>
            <consortium name="DOE Joint Genome Institute"/>
            <person name="Ahrendt S."/>
            <person name="Riley R."/>
            <person name="Andreopoulos W."/>
            <person name="Labutti K."/>
            <person name="Pangilinan J."/>
            <person name="Ruiz-Duenas F.J."/>
            <person name="Barrasa J.M."/>
            <person name="Sanchez-Garcia M."/>
            <person name="Camarero S."/>
            <person name="Miyauchi S."/>
            <person name="Serrano A."/>
            <person name="Linde D."/>
            <person name="Babiker R."/>
            <person name="Drula E."/>
            <person name="Ayuso-Fernandez I."/>
            <person name="Pacheco R."/>
            <person name="Padilla G."/>
            <person name="Ferreira P."/>
            <person name="Barriuso J."/>
            <person name="Kellner H."/>
            <person name="Castanera R."/>
            <person name="Alfaro M."/>
            <person name="Ramirez L."/>
            <person name="Pisabarro A.G."/>
            <person name="Kuo A."/>
            <person name="Tritt A."/>
            <person name="Lipzen A."/>
            <person name="He G."/>
            <person name="Yan M."/>
            <person name="Ng V."/>
            <person name="Cullen D."/>
            <person name="Martin F."/>
            <person name="Rosso M.-N."/>
            <person name="Henrissat B."/>
            <person name="Hibbett D."/>
            <person name="Martinez A.T."/>
            <person name="Grigoriev I.V."/>
        </authorList>
    </citation>
    <scope>NUCLEOTIDE SEQUENCE</scope>
    <source>
        <strain evidence="15">CBS 506.95</strain>
    </source>
</reference>
<dbReference type="Gene3D" id="3.40.50.300">
    <property type="entry name" value="P-loop containing nucleotide triphosphate hydrolases"/>
    <property type="match status" value="2"/>
</dbReference>
<evidence type="ECO:0000313" key="15">
    <source>
        <dbReference type="EMBL" id="KAF9527429.1"/>
    </source>
</evidence>
<evidence type="ECO:0000256" key="3">
    <source>
        <dbReference type="ARBA" id="ARBA00012552"/>
    </source>
</evidence>
<organism evidence="15 16">
    <name type="scientific">Crepidotus variabilis</name>
    <dbReference type="NCBI Taxonomy" id="179855"/>
    <lineage>
        <taxon>Eukaryota</taxon>
        <taxon>Fungi</taxon>
        <taxon>Dikarya</taxon>
        <taxon>Basidiomycota</taxon>
        <taxon>Agaricomycotina</taxon>
        <taxon>Agaricomycetes</taxon>
        <taxon>Agaricomycetidae</taxon>
        <taxon>Agaricales</taxon>
        <taxon>Agaricineae</taxon>
        <taxon>Crepidotaceae</taxon>
        <taxon>Crepidotus</taxon>
    </lineage>
</organism>
<evidence type="ECO:0000259" key="14">
    <source>
        <dbReference type="Pfam" id="PF21634"/>
    </source>
</evidence>
<dbReference type="InterPro" id="IPR049080">
    <property type="entry name" value="MOV-10-like_beta-barrel"/>
</dbReference>
<dbReference type="GO" id="GO:0005524">
    <property type="term" value="F:ATP binding"/>
    <property type="evidence" value="ECO:0007669"/>
    <property type="project" value="UniProtKB-KW"/>
</dbReference>
<dbReference type="InterPro" id="IPR026122">
    <property type="entry name" value="MOV-10/SDE3_DEXXQ/H-box"/>
</dbReference>
<keyword evidence="5" id="KW-0547">Nucleotide-binding</keyword>
<keyword evidence="16" id="KW-1185">Reference proteome</keyword>
<dbReference type="EC" id="3.6.4.13" evidence="3"/>
<dbReference type="Pfam" id="PF21634">
    <property type="entry name" value="MOV-10_beta-barrel"/>
    <property type="match status" value="1"/>
</dbReference>
<dbReference type="InterPro" id="IPR027417">
    <property type="entry name" value="P-loop_NTPase"/>
</dbReference>
<evidence type="ECO:0000256" key="9">
    <source>
        <dbReference type="ARBA" id="ARBA00022884"/>
    </source>
</evidence>
<dbReference type="PANTHER" id="PTHR45418">
    <property type="entry name" value="CANCER/TESTIS ANTIGEN 55"/>
    <property type="match status" value="1"/>
</dbReference>
<dbReference type="GO" id="GO:0031047">
    <property type="term" value="P:regulatory ncRNA-mediated gene silencing"/>
    <property type="evidence" value="ECO:0007669"/>
    <property type="project" value="UniProtKB-KW"/>
</dbReference>
<comment type="subcellular location">
    <subcellularLocation>
        <location evidence="1">Cytoplasm</location>
        <location evidence="1">Cytoplasmic ribonucleoprotein granule</location>
    </subcellularLocation>
</comment>
<dbReference type="Proteomes" id="UP000807306">
    <property type="component" value="Unassembled WGS sequence"/>
</dbReference>
<dbReference type="Pfam" id="PF13087">
    <property type="entry name" value="AAA_12"/>
    <property type="match status" value="1"/>
</dbReference>
<dbReference type="SUPFAM" id="SSF52540">
    <property type="entry name" value="P-loop containing nucleoside triphosphate hydrolases"/>
    <property type="match status" value="1"/>
</dbReference>
<feature type="domain" description="Helicase MOV-10-like beta-barrel" evidence="14">
    <location>
        <begin position="322"/>
        <end position="405"/>
    </location>
</feature>
<evidence type="ECO:0000256" key="8">
    <source>
        <dbReference type="ARBA" id="ARBA00022840"/>
    </source>
</evidence>
<evidence type="ECO:0000256" key="1">
    <source>
        <dbReference type="ARBA" id="ARBA00004331"/>
    </source>
</evidence>
<keyword evidence="9" id="KW-0694">RNA-binding</keyword>
<proteinExistence type="inferred from homology"/>
<dbReference type="GO" id="GO:0036464">
    <property type="term" value="C:cytoplasmic ribonucleoprotein granule"/>
    <property type="evidence" value="ECO:0007669"/>
    <property type="project" value="UniProtKB-SubCell"/>
</dbReference>
<comment type="similarity">
    <text evidence="2">Belongs to the DNA2/NAM7 helicase family. SDE3 subfamily.</text>
</comment>
<feature type="domain" description="DNA2/NAM7 helicase-like C-terminal" evidence="13">
    <location>
        <begin position="653"/>
        <end position="860"/>
    </location>
</feature>
<dbReference type="GO" id="GO:0032574">
    <property type="term" value="F:5'-3' RNA helicase activity"/>
    <property type="evidence" value="ECO:0007669"/>
    <property type="project" value="InterPro"/>
</dbReference>
<feature type="domain" description="DNA2/NAM7 helicase helicase" evidence="12">
    <location>
        <begin position="573"/>
        <end position="643"/>
    </location>
</feature>
<dbReference type="GO" id="GO:0003723">
    <property type="term" value="F:RNA binding"/>
    <property type="evidence" value="ECO:0007669"/>
    <property type="project" value="UniProtKB-KW"/>
</dbReference>
<feature type="domain" description="DNA2/NAM7 helicase helicase" evidence="12">
    <location>
        <begin position="460"/>
        <end position="536"/>
    </location>
</feature>
<comment type="caution">
    <text evidence="15">The sequence shown here is derived from an EMBL/GenBank/DDBJ whole genome shotgun (WGS) entry which is preliminary data.</text>
</comment>
<evidence type="ECO:0000256" key="5">
    <source>
        <dbReference type="ARBA" id="ARBA00022741"/>
    </source>
</evidence>
<keyword evidence="7 15" id="KW-0347">Helicase</keyword>
<evidence type="ECO:0000256" key="6">
    <source>
        <dbReference type="ARBA" id="ARBA00022801"/>
    </source>
</evidence>
<dbReference type="OrthoDB" id="6513042at2759"/>
<name>A0A9P6EE90_9AGAR</name>
<dbReference type="Gene3D" id="2.60.40.10">
    <property type="entry name" value="Immunoglobulins"/>
    <property type="match status" value="1"/>
</dbReference>
<dbReference type="InterPro" id="IPR041677">
    <property type="entry name" value="DNA2/NAM7_AAA_11"/>
</dbReference>
<evidence type="ECO:0000256" key="7">
    <source>
        <dbReference type="ARBA" id="ARBA00022806"/>
    </source>
</evidence>
<comment type="catalytic activity">
    <reaction evidence="11">
        <text>ATP + H2O = ADP + phosphate + H(+)</text>
        <dbReference type="Rhea" id="RHEA:13065"/>
        <dbReference type="ChEBI" id="CHEBI:15377"/>
        <dbReference type="ChEBI" id="CHEBI:15378"/>
        <dbReference type="ChEBI" id="CHEBI:30616"/>
        <dbReference type="ChEBI" id="CHEBI:43474"/>
        <dbReference type="ChEBI" id="CHEBI:456216"/>
        <dbReference type="EC" id="3.6.4.13"/>
    </reaction>
</comment>
<keyword evidence="6" id="KW-0378">Hydrolase</keyword>
<dbReference type="CDD" id="cd18808">
    <property type="entry name" value="SF1_C_Upf1"/>
    <property type="match status" value="1"/>
</dbReference>
<dbReference type="CDD" id="cd18038">
    <property type="entry name" value="DEXXQc_Helz-like"/>
    <property type="match status" value="1"/>
</dbReference>
<evidence type="ECO:0000259" key="12">
    <source>
        <dbReference type="Pfam" id="PF13086"/>
    </source>
</evidence>
<dbReference type="InterPro" id="IPR041679">
    <property type="entry name" value="DNA2/NAM7-like_C"/>
</dbReference>